<feature type="binding site" evidence="12">
    <location>
        <position position="316"/>
    </location>
    <ligand>
        <name>FAD</name>
        <dbReference type="ChEBI" id="CHEBI:57692"/>
    </ligand>
</feature>
<dbReference type="InterPro" id="IPR012999">
    <property type="entry name" value="Pyr_OxRdtase_I_AS"/>
</dbReference>
<feature type="binding site" evidence="12">
    <location>
        <begin position="322"/>
        <end position="325"/>
    </location>
    <ligand>
        <name>FAD</name>
        <dbReference type="ChEBI" id="CHEBI:57692"/>
    </ligand>
</feature>
<comment type="miscellaneous">
    <text evidence="14">The active site is a redox-active disulfide bond.</text>
</comment>
<dbReference type="PANTHER" id="PTHR22912">
    <property type="entry name" value="DISULFIDE OXIDOREDUCTASE"/>
    <property type="match status" value="1"/>
</dbReference>
<comment type="similarity">
    <text evidence="1 14">Belongs to the class-I pyridine nucleotide-disulfide oxidoreductase family.</text>
</comment>
<feature type="binding site" evidence="12">
    <location>
        <position position="207"/>
    </location>
    <ligand>
        <name>NAD(+)</name>
        <dbReference type="ChEBI" id="CHEBI:57540"/>
    </ligand>
</feature>
<dbReference type="InterPro" id="IPR050151">
    <property type="entry name" value="Class-I_Pyr_Nuc-Dis_Oxidored"/>
</dbReference>
<evidence type="ECO:0000259" key="15">
    <source>
        <dbReference type="Pfam" id="PF02852"/>
    </source>
</evidence>
<dbReference type="AlphaFoldDB" id="A0A517P2J4"/>
<gene>
    <name evidence="17" type="primary">lpdA</name>
    <name evidence="17" type="ORF">K239x_56030</name>
</gene>
<organism evidence="17 18">
    <name type="scientific">Stieleria marina</name>
    <dbReference type="NCBI Taxonomy" id="1930275"/>
    <lineage>
        <taxon>Bacteria</taxon>
        <taxon>Pseudomonadati</taxon>
        <taxon>Planctomycetota</taxon>
        <taxon>Planctomycetia</taxon>
        <taxon>Pirellulales</taxon>
        <taxon>Pirellulaceae</taxon>
        <taxon>Stieleria</taxon>
    </lineage>
</organism>
<keyword evidence="12" id="KW-0547">Nucleotide-binding</keyword>
<feature type="binding site" evidence="12">
    <location>
        <begin position="184"/>
        <end position="191"/>
    </location>
    <ligand>
        <name>NAD(+)</name>
        <dbReference type="ChEBI" id="CHEBI:57540"/>
    </ligand>
</feature>
<dbReference type="InterPro" id="IPR004099">
    <property type="entry name" value="Pyr_nucl-diS_OxRdtase_dimer"/>
</dbReference>
<dbReference type="FunFam" id="3.30.390.30:FF:000001">
    <property type="entry name" value="Dihydrolipoyl dehydrogenase"/>
    <property type="match status" value="1"/>
</dbReference>
<feature type="active site" description="Proton acceptor" evidence="11">
    <location>
        <position position="448"/>
    </location>
</feature>
<evidence type="ECO:0000256" key="1">
    <source>
        <dbReference type="ARBA" id="ARBA00007532"/>
    </source>
</evidence>
<keyword evidence="7 12" id="KW-0520">NAD</keyword>
<dbReference type="PRINTS" id="PR00368">
    <property type="entry name" value="FADPNR"/>
</dbReference>
<dbReference type="EC" id="1.8.1.4" evidence="2 14"/>
<proteinExistence type="inferred from homology"/>
<feature type="domain" description="FAD/NAD(P)-binding" evidence="16">
    <location>
        <begin position="4"/>
        <end position="331"/>
    </location>
</feature>
<keyword evidence="9 14" id="KW-0676">Redox-active center</keyword>
<evidence type="ECO:0000256" key="13">
    <source>
        <dbReference type="PIRSR" id="PIRSR000350-4"/>
    </source>
</evidence>
<dbReference type="InterPro" id="IPR023753">
    <property type="entry name" value="FAD/NAD-binding_dom"/>
</dbReference>
<dbReference type="Proteomes" id="UP000319817">
    <property type="component" value="Chromosome"/>
</dbReference>
<evidence type="ECO:0000256" key="11">
    <source>
        <dbReference type="PIRSR" id="PIRSR000350-2"/>
    </source>
</evidence>
<dbReference type="EMBL" id="CP036526">
    <property type="protein sequence ID" value="QDT13583.1"/>
    <property type="molecule type" value="Genomic_DNA"/>
</dbReference>
<protein>
    <recommendedName>
        <fullName evidence="3 14">Dihydrolipoyl dehydrogenase</fullName>
        <ecNumber evidence="2 14">1.8.1.4</ecNumber>
    </recommendedName>
</protein>
<feature type="binding site" evidence="12">
    <location>
        <position position="115"/>
    </location>
    <ligand>
        <name>FAD</name>
        <dbReference type="ChEBI" id="CHEBI:57692"/>
    </ligand>
</feature>
<comment type="catalytic activity">
    <reaction evidence="10 14">
        <text>N(6)-[(R)-dihydrolipoyl]-L-lysyl-[protein] + NAD(+) = N(6)-[(R)-lipoyl]-L-lysyl-[protein] + NADH + H(+)</text>
        <dbReference type="Rhea" id="RHEA:15045"/>
        <dbReference type="Rhea" id="RHEA-COMP:10474"/>
        <dbReference type="Rhea" id="RHEA-COMP:10475"/>
        <dbReference type="ChEBI" id="CHEBI:15378"/>
        <dbReference type="ChEBI" id="CHEBI:57540"/>
        <dbReference type="ChEBI" id="CHEBI:57945"/>
        <dbReference type="ChEBI" id="CHEBI:83099"/>
        <dbReference type="ChEBI" id="CHEBI:83100"/>
        <dbReference type="EC" id="1.8.1.4"/>
    </reaction>
</comment>
<feature type="binding site" evidence="12">
    <location>
        <position position="275"/>
    </location>
    <ligand>
        <name>NAD(+)</name>
        <dbReference type="ChEBI" id="CHEBI:57540"/>
    </ligand>
</feature>
<keyword evidence="4 14" id="KW-0285">Flavoprotein</keyword>
<evidence type="ECO:0000256" key="7">
    <source>
        <dbReference type="ARBA" id="ARBA00023027"/>
    </source>
</evidence>
<dbReference type="PRINTS" id="PR00411">
    <property type="entry name" value="PNDRDTASEI"/>
</dbReference>
<feature type="disulfide bond" description="Redox-active" evidence="13">
    <location>
        <begin position="41"/>
        <end position="46"/>
    </location>
</feature>
<dbReference type="InterPro" id="IPR006258">
    <property type="entry name" value="Lipoamide_DH"/>
</dbReference>
<sequence>MHSSVVVLGGGPGGYAAAFLAADEGLEVTIVEAEPRLGGTCLLRGCIPSKALLHVAKVIHEVDELGKEWGVEYSGKPKIDIDKVRARKDKVIDTLTGGLGNLAKRRKVKVIRARGSFVNSTTLKLEGDHESIPEGGQITFDHCVLATGSVPAMPPVFDIGSDRVMDSTGALNLVDIPETMLVIGGGYIGLEMGSVYAQLGSKVTVVELAENLLPGADKDLVKPLAKRIKALCEDRVLLNTKVGSLAENGNKVDVTFEGPGKFGTESFDRVLVSIGRRPVTRGLGLENTQVEVNDRGFVVCDKQQKTADPHILAIGDVAGDPMLAHKATHEGRVAAEVIAGKNSAFDAVAIPAVVFTDPEIAWAGLTEEEAKQAGRKVDVEVYPWAASGRAQALGITDGLTKWLVDPETHRVLGCGIVGSGAGELIAEAVLAIEMGCEVHDITDSVHPHPTLSETLMNAGEVHFGTATEIYKPKKK</sequence>
<dbReference type="Pfam" id="PF07992">
    <property type="entry name" value="Pyr_redox_2"/>
    <property type="match status" value="1"/>
</dbReference>
<evidence type="ECO:0000256" key="10">
    <source>
        <dbReference type="ARBA" id="ARBA00049187"/>
    </source>
</evidence>
<dbReference type="GO" id="GO:0006103">
    <property type="term" value="P:2-oxoglutarate metabolic process"/>
    <property type="evidence" value="ECO:0007669"/>
    <property type="project" value="TreeGrafter"/>
</dbReference>
<evidence type="ECO:0000313" key="17">
    <source>
        <dbReference type="EMBL" id="QDT13583.1"/>
    </source>
</evidence>
<dbReference type="RefSeq" id="WP_145421293.1">
    <property type="nucleotide sequence ID" value="NZ_CP036526.1"/>
</dbReference>
<evidence type="ECO:0000313" key="18">
    <source>
        <dbReference type="Proteomes" id="UP000319817"/>
    </source>
</evidence>
<dbReference type="SUPFAM" id="SSF55424">
    <property type="entry name" value="FAD/NAD-linked reductases, dimerisation (C-terminal) domain"/>
    <property type="match status" value="1"/>
</dbReference>
<feature type="binding site" evidence="12">
    <location>
        <begin position="147"/>
        <end position="149"/>
    </location>
    <ligand>
        <name>FAD</name>
        <dbReference type="ChEBI" id="CHEBI:57692"/>
    </ligand>
</feature>
<keyword evidence="6 14" id="KW-0560">Oxidoreductase</keyword>
<evidence type="ECO:0000256" key="2">
    <source>
        <dbReference type="ARBA" id="ARBA00012608"/>
    </source>
</evidence>
<evidence type="ECO:0000256" key="6">
    <source>
        <dbReference type="ARBA" id="ARBA00023002"/>
    </source>
</evidence>
<evidence type="ECO:0000256" key="5">
    <source>
        <dbReference type="ARBA" id="ARBA00022827"/>
    </source>
</evidence>
<dbReference type="SUPFAM" id="SSF51905">
    <property type="entry name" value="FAD/NAD(P)-binding domain"/>
    <property type="match status" value="1"/>
</dbReference>
<keyword evidence="18" id="KW-1185">Reference proteome</keyword>
<dbReference type="PROSITE" id="PS00076">
    <property type="entry name" value="PYRIDINE_REDOX_1"/>
    <property type="match status" value="1"/>
</dbReference>
<dbReference type="Gene3D" id="3.30.390.30">
    <property type="match status" value="1"/>
</dbReference>
<name>A0A517P2J4_9BACT</name>
<keyword evidence="5 12" id="KW-0274">FAD</keyword>
<dbReference type="InterPro" id="IPR016156">
    <property type="entry name" value="FAD/NAD-linked_Rdtase_dimer_sf"/>
</dbReference>
<evidence type="ECO:0000256" key="8">
    <source>
        <dbReference type="ARBA" id="ARBA00023157"/>
    </source>
</evidence>
<evidence type="ECO:0000256" key="14">
    <source>
        <dbReference type="RuleBase" id="RU003692"/>
    </source>
</evidence>
<dbReference type="NCBIfam" id="TIGR01350">
    <property type="entry name" value="lipoamide_DH"/>
    <property type="match status" value="1"/>
</dbReference>
<dbReference type="GO" id="GO:0004148">
    <property type="term" value="F:dihydrolipoyl dehydrogenase (NADH) activity"/>
    <property type="evidence" value="ECO:0007669"/>
    <property type="project" value="UniProtKB-EC"/>
</dbReference>
<reference evidence="17 18" key="1">
    <citation type="submission" date="2019-02" db="EMBL/GenBank/DDBJ databases">
        <title>Deep-cultivation of Planctomycetes and their phenomic and genomic characterization uncovers novel biology.</title>
        <authorList>
            <person name="Wiegand S."/>
            <person name="Jogler M."/>
            <person name="Boedeker C."/>
            <person name="Pinto D."/>
            <person name="Vollmers J."/>
            <person name="Rivas-Marin E."/>
            <person name="Kohn T."/>
            <person name="Peeters S.H."/>
            <person name="Heuer A."/>
            <person name="Rast P."/>
            <person name="Oberbeckmann S."/>
            <person name="Bunk B."/>
            <person name="Jeske O."/>
            <person name="Meyerdierks A."/>
            <person name="Storesund J.E."/>
            <person name="Kallscheuer N."/>
            <person name="Luecker S."/>
            <person name="Lage O.M."/>
            <person name="Pohl T."/>
            <person name="Merkel B.J."/>
            <person name="Hornburger P."/>
            <person name="Mueller R.-W."/>
            <person name="Bruemmer F."/>
            <person name="Labrenz M."/>
            <person name="Spormann A.M."/>
            <person name="Op den Camp H."/>
            <person name="Overmann J."/>
            <person name="Amann R."/>
            <person name="Jetten M.S.M."/>
            <person name="Mascher T."/>
            <person name="Medema M.H."/>
            <person name="Devos D.P."/>
            <person name="Kaster A.-K."/>
            <person name="Ovreas L."/>
            <person name="Rohde M."/>
            <person name="Galperin M.Y."/>
            <person name="Jogler C."/>
        </authorList>
    </citation>
    <scope>NUCLEOTIDE SEQUENCE [LARGE SCALE GENOMIC DNA]</scope>
    <source>
        <strain evidence="17 18">K23_9</strain>
    </source>
</reference>
<comment type="cofactor">
    <cofactor evidence="12 14">
        <name>FAD</name>
        <dbReference type="ChEBI" id="CHEBI:57692"/>
    </cofactor>
    <text evidence="12 14">Binds 1 FAD per subunit.</text>
</comment>
<dbReference type="OrthoDB" id="230580at2"/>
<evidence type="ECO:0000256" key="4">
    <source>
        <dbReference type="ARBA" id="ARBA00022630"/>
    </source>
</evidence>
<dbReference type="InterPro" id="IPR001100">
    <property type="entry name" value="Pyr_nuc-diS_OxRdtase"/>
</dbReference>
<dbReference type="PIRSF" id="PIRSF000350">
    <property type="entry name" value="Mercury_reductase_MerA"/>
    <property type="match status" value="1"/>
</dbReference>
<evidence type="ECO:0000256" key="12">
    <source>
        <dbReference type="PIRSR" id="PIRSR000350-3"/>
    </source>
</evidence>
<accession>A0A517P2J4</accession>
<evidence type="ECO:0000259" key="16">
    <source>
        <dbReference type="Pfam" id="PF07992"/>
    </source>
</evidence>
<dbReference type="Pfam" id="PF02852">
    <property type="entry name" value="Pyr_redox_dim"/>
    <property type="match status" value="1"/>
</dbReference>
<evidence type="ECO:0000256" key="9">
    <source>
        <dbReference type="ARBA" id="ARBA00023284"/>
    </source>
</evidence>
<evidence type="ECO:0000256" key="3">
    <source>
        <dbReference type="ARBA" id="ARBA00016961"/>
    </source>
</evidence>
<dbReference type="PANTHER" id="PTHR22912:SF160">
    <property type="entry name" value="DIHYDROLIPOYL DEHYDROGENASE"/>
    <property type="match status" value="1"/>
</dbReference>
<feature type="binding site" evidence="12">
    <location>
        <position position="50"/>
    </location>
    <ligand>
        <name>FAD</name>
        <dbReference type="ChEBI" id="CHEBI:57692"/>
    </ligand>
</feature>
<dbReference type="GO" id="GO:0050660">
    <property type="term" value="F:flavin adenine dinucleotide binding"/>
    <property type="evidence" value="ECO:0007669"/>
    <property type="project" value="InterPro"/>
</dbReference>
<dbReference type="Gene3D" id="3.50.50.60">
    <property type="entry name" value="FAD/NAD(P)-binding domain"/>
    <property type="match status" value="2"/>
</dbReference>
<feature type="domain" description="Pyridine nucleotide-disulphide oxidoreductase dimerisation" evidence="15">
    <location>
        <begin position="350"/>
        <end position="457"/>
    </location>
</feature>
<dbReference type="InterPro" id="IPR036188">
    <property type="entry name" value="FAD/NAD-bd_sf"/>
</dbReference>
<keyword evidence="8" id="KW-1015">Disulfide bond</keyword>